<dbReference type="AlphaFoldDB" id="A0A8B8BHV6"/>
<accession>A0A8B8BHV6</accession>
<dbReference type="KEGG" id="cvn:111110651"/>
<protein>
    <submittedName>
        <fullName evidence="4">Uncharacterized protein LOC111110651</fullName>
    </submittedName>
</protein>
<keyword evidence="3" id="KW-1185">Reference proteome</keyword>
<reference evidence="4" key="1">
    <citation type="submission" date="2025-08" db="UniProtKB">
        <authorList>
            <consortium name="RefSeq"/>
        </authorList>
    </citation>
    <scope>IDENTIFICATION</scope>
    <source>
        <tissue evidence="4">Whole sample</tissue>
    </source>
</reference>
<keyword evidence="2" id="KW-1133">Transmembrane helix</keyword>
<evidence type="ECO:0000256" key="2">
    <source>
        <dbReference type="SAM" id="Phobius"/>
    </source>
</evidence>
<dbReference type="GeneID" id="111110651"/>
<keyword evidence="2" id="KW-0812">Transmembrane</keyword>
<dbReference type="Proteomes" id="UP000694844">
    <property type="component" value="Chromosome 8"/>
</dbReference>
<feature type="compositionally biased region" description="Basic and acidic residues" evidence="1">
    <location>
        <begin position="215"/>
        <end position="230"/>
    </location>
</feature>
<keyword evidence="2" id="KW-0472">Membrane</keyword>
<evidence type="ECO:0000256" key="1">
    <source>
        <dbReference type="SAM" id="MobiDB-lite"/>
    </source>
</evidence>
<sequence length="308" mass="34073">MNETTTNDFEDRDAITMSDLPAPTTSNFGPLYKIPKTHCNIKRIYSDNSYNQPANRSEVDTDGRSYQSVGVFAVLGSGLAGLIIGVLVTSLTCILIQKRTNRNVNDVLSPESSLHLMVGRERKFSIHSKEEGTIYHDISDIPGPSKGKAKCALQNITNVQNNDDYMDQRYSESPKSSTSVNGNGSLSSLPSSQKMKFQTNEPSVSIQRGQVYHTLSKDDDIGSTKKEKQSISDSLSFQKTLNERVSSEIGINQTITSEIQGMNPRETENTRSTETNDDSCLDETPQITTEAFPGVYHVLQEKKDEQAD</sequence>
<evidence type="ECO:0000313" key="3">
    <source>
        <dbReference type="Proteomes" id="UP000694844"/>
    </source>
</evidence>
<feature type="region of interest" description="Disordered" evidence="1">
    <location>
        <begin position="1"/>
        <end position="21"/>
    </location>
</feature>
<dbReference type="RefSeq" id="XP_022302950.1">
    <property type="nucleotide sequence ID" value="XM_022447242.1"/>
</dbReference>
<name>A0A8B8BHV6_CRAVI</name>
<feature type="region of interest" description="Disordered" evidence="1">
    <location>
        <begin position="259"/>
        <end position="281"/>
    </location>
</feature>
<gene>
    <name evidence="4" type="primary">LOC111110651</name>
</gene>
<feature type="region of interest" description="Disordered" evidence="1">
    <location>
        <begin position="162"/>
        <end position="233"/>
    </location>
</feature>
<feature type="transmembrane region" description="Helical" evidence="2">
    <location>
        <begin position="69"/>
        <end position="96"/>
    </location>
</feature>
<feature type="compositionally biased region" description="Low complexity" evidence="1">
    <location>
        <begin position="176"/>
        <end position="192"/>
    </location>
</feature>
<evidence type="ECO:0000313" key="4">
    <source>
        <dbReference type="RefSeq" id="XP_022302950.1"/>
    </source>
</evidence>
<feature type="compositionally biased region" description="Polar residues" evidence="1">
    <location>
        <begin position="193"/>
        <end position="208"/>
    </location>
</feature>
<organism evidence="3 4">
    <name type="scientific">Crassostrea virginica</name>
    <name type="common">Eastern oyster</name>
    <dbReference type="NCBI Taxonomy" id="6565"/>
    <lineage>
        <taxon>Eukaryota</taxon>
        <taxon>Metazoa</taxon>
        <taxon>Spiralia</taxon>
        <taxon>Lophotrochozoa</taxon>
        <taxon>Mollusca</taxon>
        <taxon>Bivalvia</taxon>
        <taxon>Autobranchia</taxon>
        <taxon>Pteriomorphia</taxon>
        <taxon>Ostreida</taxon>
        <taxon>Ostreoidea</taxon>
        <taxon>Ostreidae</taxon>
        <taxon>Crassostrea</taxon>
    </lineage>
</organism>
<proteinExistence type="predicted"/>